<reference evidence="1 2" key="1">
    <citation type="journal article" date="2024" name="G3 (Bethesda)">
        <title>Genome assembly of Hibiscus sabdariffa L. provides insights into metabolisms of medicinal natural products.</title>
        <authorList>
            <person name="Kim T."/>
        </authorList>
    </citation>
    <scope>NUCLEOTIDE SEQUENCE [LARGE SCALE GENOMIC DNA]</scope>
    <source>
        <strain evidence="1">TK-2024</strain>
        <tissue evidence="1">Old leaves</tissue>
    </source>
</reference>
<accession>A0ABR2SNW6</accession>
<gene>
    <name evidence="1" type="ORF">V6N11_039584</name>
</gene>
<proteinExistence type="predicted"/>
<comment type="caution">
    <text evidence="1">The sequence shown here is derived from an EMBL/GenBank/DDBJ whole genome shotgun (WGS) entry which is preliminary data.</text>
</comment>
<keyword evidence="2" id="KW-1185">Reference proteome</keyword>
<dbReference type="Proteomes" id="UP001396334">
    <property type="component" value="Unassembled WGS sequence"/>
</dbReference>
<name>A0ABR2SNW6_9ROSI</name>
<dbReference type="EMBL" id="JBBPBN010000013">
    <property type="protein sequence ID" value="KAK9026750.1"/>
    <property type="molecule type" value="Genomic_DNA"/>
</dbReference>
<protein>
    <submittedName>
        <fullName evidence="1">Uncharacterized protein</fullName>
    </submittedName>
</protein>
<evidence type="ECO:0000313" key="2">
    <source>
        <dbReference type="Proteomes" id="UP001396334"/>
    </source>
</evidence>
<evidence type="ECO:0000313" key="1">
    <source>
        <dbReference type="EMBL" id="KAK9026750.1"/>
    </source>
</evidence>
<organism evidence="1 2">
    <name type="scientific">Hibiscus sabdariffa</name>
    <name type="common">roselle</name>
    <dbReference type="NCBI Taxonomy" id="183260"/>
    <lineage>
        <taxon>Eukaryota</taxon>
        <taxon>Viridiplantae</taxon>
        <taxon>Streptophyta</taxon>
        <taxon>Embryophyta</taxon>
        <taxon>Tracheophyta</taxon>
        <taxon>Spermatophyta</taxon>
        <taxon>Magnoliopsida</taxon>
        <taxon>eudicotyledons</taxon>
        <taxon>Gunneridae</taxon>
        <taxon>Pentapetalae</taxon>
        <taxon>rosids</taxon>
        <taxon>malvids</taxon>
        <taxon>Malvales</taxon>
        <taxon>Malvaceae</taxon>
        <taxon>Malvoideae</taxon>
        <taxon>Hibiscus</taxon>
    </lineage>
</organism>
<sequence length="101" mass="11287">MVATPSSREEFVYMAKLSEATMKCLSSWRRSSPLLSRKRRAVAMRITSLLSVITSSTKYRDESSAYLNPGMVEISFIKSSDNLLHEIPSGTEPPSFPKQQG</sequence>